<gene>
    <name evidence="1" type="ORF">EDS130_LOCUS21897</name>
</gene>
<evidence type="ECO:0000313" key="1">
    <source>
        <dbReference type="EMBL" id="CAF1137429.1"/>
    </source>
</evidence>
<protein>
    <submittedName>
        <fullName evidence="1">Uncharacterized protein</fullName>
    </submittedName>
</protein>
<accession>A0A814RRB3</accession>
<proteinExistence type="predicted"/>
<dbReference type="EMBL" id="CAJNOJ010000112">
    <property type="protein sequence ID" value="CAF1137429.1"/>
    <property type="molecule type" value="Genomic_DNA"/>
</dbReference>
<sequence length="253" mass="28677">MARTSMRELQWIHSQNYQGEYSTRAQFTASTQLNDNLPPSFKETRWAEGDDKKEAVYSISRQKLIGPSGNPRFNSQNYELERYRTVPSFENHCIEGCTTMLRGFCCSQFHVCGTKDSCLTKSDLNNPGKSEIPSILRRFLLAPLAFVFVLRCIYRCCKAHKQPNSIIQSSNHITSRSSNVLQTNFTRAPTSLYIPEPVNQSLSISTSPAVSEQHSTLLPPAYNELLQQESIRTEGPATPPPTYEDFIKKTIEN</sequence>
<comment type="caution">
    <text evidence="1">The sequence shown here is derived from an EMBL/GenBank/DDBJ whole genome shotgun (WGS) entry which is preliminary data.</text>
</comment>
<reference evidence="1" key="1">
    <citation type="submission" date="2021-02" db="EMBL/GenBank/DDBJ databases">
        <authorList>
            <person name="Nowell W R."/>
        </authorList>
    </citation>
    <scope>NUCLEOTIDE SEQUENCE</scope>
</reference>
<name>A0A814RRB3_ADIRI</name>
<organism evidence="1 2">
    <name type="scientific">Adineta ricciae</name>
    <name type="common">Rotifer</name>
    <dbReference type="NCBI Taxonomy" id="249248"/>
    <lineage>
        <taxon>Eukaryota</taxon>
        <taxon>Metazoa</taxon>
        <taxon>Spiralia</taxon>
        <taxon>Gnathifera</taxon>
        <taxon>Rotifera</taxon>
        <taxon>Eurotatoria</taxon>
        <taxon>Bdelloidea</taxon>
        <taxon>Adinetida</taxon>
        <taxon>Adinetidae</taxon>
        <taxon>Adineta</taxon>
    </lineage>
</organism>
<evidence type="ECO:0000313" key="2">
    <source>
        <dbReference type="Proteomes" id="UP000663852"/>
    </source>
</evidence>
<dbReference type="Proteomes" id="UP000663852">
    <property type="component" value="Unassembled WGS sequence"/>
</dbReference>
<dbReference type="AlphaFoldDB" id="A0A814RRB3"/>